<evidence type="ECO:0000313" key="2">
    <source>
        <dbReference type="EMBL" id="TDC30966.1"/>
    </source>
</evidence>
<dbReference type="RefSeq" id="WP_132405835.1">
    <property type="nucleotide sequence ID" value="NZ_SMKA01000038.1"/>
</dbReference>
<feature type="compositionally biased region" description="Basic and acidic residues" evidence="1">
    <location>
        <begin position="23"/>
        <end position="40"/>
    </location>
</feature>
<name>A0A4R4Q6W8_9ACTN</name>
<feature type="region of interest" description="Disordered" evidence="1">
    <location>
        <begin position="23"/>
        <end position="71"/>
    </location>
</feature>
<comment type="caution">
    <text evidence="2">The sequence shown here is derived from an EMBL/GenBank/DDBJ whole genome shotgun (WGS) entry which is preliminary data.</text>
</comment>
<organism evidence="2 3">
    <name type="scientific">Kribbella albertanoniae</name>
    <dbReference type="NCBI Taxonomy" id="1266829"/>
    <lineage>
        <taxon>Bacteria</taxon>
        <taxon>Bacillati</taxon>
        <taxon>Actinomycetota</taxon>
        <taxon>Actinomycetes</taxon>
        <taxon>Propionibacteriales</taxon>
        <taxon>Kribbellaceae</taxon>
        <taxon>Kribbella</taxon>
    </lineage>
</organism>
<dbReference type="EMBL" id="SMKA01000038">
    <property type="protein sequence ID" value="TDC30966.1"/>
    <property type="molecule type" value="Genomic_DNA"/>
</dbReference>
<keyword evidence="3" id="KW-1185">Reference proteome</keyword>
<gene>
    <name evidence="2" type="ORF">E1261_11935</name>
</gene>
<sequence length="71" mass="7958">MTKRVEDQSDERALHLVDERTSGRDFGRFGDARELTRERFGPGIESSNPEVESSGGIPRYELTSTAGSEQR</sequence>
<feature type="compositionally biased region" description="Polar residues" evidence="1">
    <location>
        <begin position="62"/>
        <end position="71"/>
    </location>
</feature>
<dbReference type="AlphaFoldDB" id="A0A4R4Q6W8"/>
<proteinExistence type="predicted"/>
<protein>
    <submittedName>
        <fullName evidence="2">Uncharacterized protein</fullName>
    </submittedName>
</protein>
<reference evidence="2 3" key="1">
    <citation type="submission" date="2019-03" db="EMBL/GenBank/DDBJ databases">
        <title>Draft genome sequences of novel Actinobacteria.</title>
        <authorList>
            <person name="Sahin N."/>
            <person name="Ay H."/>
            <person name="Saygin H."/>
        </authorList>
    </citation>
    <scope>NUCLEOTIDE SEQUENCE [LARGE SCALE GENOMIC DNA]</scope>
    <source>
        <strain evidence="2 3">JCM 30547</strain>
    </source>
</reference>
<dbReference type="Proteomes" id="UP000295075">
    <property type="component" value="Unassembled WGS sequence"/>
</dbReference>
<evidence type="ECO:0000256" key="1">
    <source>
        <dbReference type="SAM" id="MobiDB-lite"/>
    </source>
</evidence>
<accession>A0A4R4Q6W8</accession>
<evidence type="ECO:0000313" key="3">
    <source>
        <dbReference type="Proteomes" id="UP000295075"/>
    </source>
</evidence>